<keyword evidence="5" id="KW-1185">Reference proteome</keyword>
<feature type="coiled-coil region" evidence="1">
    <location>
        <begin position="199"/>
        <end position="226"/>
    </location>
</feature>
<organism evidence="3">
    <name type="scientific">Cladocopium goreaui</name>
    <dbReference type="NCBI Taxonomy" id="2562237"/>
    <lineage>
        <taxon>Eukaryota</taxon>
        <taxon>Sar</taxon>
        <taxon>Alveolata</taxon>
        <taxon>Dinophyceae</taxon>
        <taxon>Suessiales</taxon>
        <taxon>Symbiodiniaceae</taxon>
        <taxon>Cladocopium</taxon>
    </lineage>
</organism>
<accession>A0A9P1BR29</accession>
<proteinExistence type="predicted"/>
<gene>
    <name evidence="3" type="ORF">C1SCF055_LOCUS6092</name>
</gene>
<keyword evidence="1" id="KW-0175">Coiled coil</keyword>
<reference evidence="4 5" key="2">
    <citation type="submission" date="2024-05" db="EMBL/GenBank/DDBJ databases">
        <authorList>
            <person name="Chen Y."/>
            <person name="Shah S."/>
            <person name="Dougan E. K."/>
            <person name="Thang M."/>
            <person name="Chan C."/>
        </authorList>
    </citation>
    <scope>NUCLEOTIDE SEQUENCE [LARGE SCALE GENOMIC DNA]</scope>
</reference>
<dbReference type="EMBL" id="CAMXCT030000380">
    <property type="protein sequence ID" value="CAL4765314.1"/>
    <property type="molecule type" value="Genomic_DNA"/>
</dbReference>
<dbReference type="OrthoDB" id="515887at2759"/>
<keyword evidence="2" id="KW-0472">Membrane</keyword>
<sequence>MAQYAAAQRAYENKMSSEEVLRLFEDAEGTMQPLLCNGLASLEAKELETVLKGRLHQAVTLAQLGAADRWPRIKALAEDVLQFDFNNAHARWLRGLSLQHHFAKPLEAEQECRRAVECARMQGKDAEANSWEAEVLSTFSCDPAVAAVATPAPANAAPVPEPETKSAMAKGFLNRSAKKSRAPEPATEAPVPPAAEAAVAEAKQKEAELRSELATLTAQLTAVEAERGREAQDVAIALQEIKELPEELASLSSSASALEAAQEKLLAGRTWAEKEQQRYVDVSTEVLTLQQMTLRESKEQEETAEKQCTELRSLSSRLQDQLKQLRHLDLKGHQGDDEDVARLAHHVAAFQRLPWRRKLAAMLEDGALLWMLAFMVLLGMLFTLSLIVELWFSSKCRLTCDIAGV</sequence>
<name>A0A9P1BR29_9DINO</name>
<keyword evidence="2" id="KW-1133">Transmembrane helix</keyword>
<evidence type="ECO:0000256" key="1">
    <source>
        <dbReference type="SAM" id="Coils"/>
    </source>
</evidence>
<dbReference type="Proteomes" id="UP001152797">
    <property type="component" value="Unassembled WGS sequence"/>
</dbReference>
<dbReference type="AlphaFoldDB" id="A0A9P1BR29"/>
<feature type="transmembrane region" description="Helical" evidence="2">
    <location>
        <begin position="367"/>
        <end position="388"/>
    </location>
</feature>
<dbReference type="EMBL" id="CAMXCT010000380">
    <property type="protein sequence ID" value="CAI3978002.1"/>
    <property type="molecule type" value="Genomic_DNA"/>
</dbReference>
<reference evidence="3" key="1">
    <citation type="submission" date="2022-10" db="EMBL/GenBank/DDBJ databases">
        <authorList>
            <person name="Chen Y."/>
            <person name="Dougan E. K."/>
            <person name="Chan C."/>
            <person name="Rhodes N."/>
            <person name="Thang M."/>
        </authorList>
    </citation>
    <scope>NUCLEOTIDE SEQUENCE</scope>
</reference>
<keyword evidence="2" id="KW-0812">Transmembrane</keyword>
<evidence type="ECO:0000256" key="2">
    <source>
        <dbReference type="SAM" id="Phobius"/>
    </source>
</evidence>
<dbReference type="EMBL" id="CAMXCT020000380">
    <property type="protein sequence ID" value="CAL1131377.1"/>
    <property type="molecule type" value="Genomic_DNA"/>
</dbReference>
<evidence type="ECO:0000313" key="5">
    <source>
        <dbReference type="Proteomes" id="UP001152797"/>
    </source>
</evidence>
<comment type="caution">
    <text evidence="3">The sequence shown here is derived from an EMBL/GenBank/DDBJ whole genome shotgun (WGS) entry which is preliminary data.</text>
</comment>
<evidence type="ECO:0000313" key="3">
    <source>
        <dbReference type="EMBL" id="CAI3978002.1"/>
    </source>
</evidence>
<evidence type="ECO:0000313" key="4">
    <source>
        <dbReference type="EMBL" id="CAL4765314.1"/>
    </source>
</evidence>
<protein>
    <submittedName>
        <fullName evidence="4">Major facilitator superfamily domain-containing protein 6-B</fullName>
    </submittedName>
</protein>